<sequence>MQLFCPACQTAFAGTQRCPRCEGLLLLPHEAATVESPHFKAPAPPPPEPTPFGRVIVGAVFALGLYLGLRKLAMGAVLAAHPEPDSWWTSFEGLATVCGAQVVAVVFGAVLAAAGRVGGFVFGATVGGVCGGLFLASELVAGAPFRDLVLYIQPLVLVAVGGIAGVFAARVWGAVPVIDMPIPPAHKLSSLCFTPDPRAATGRPTAWGRVLIGAVLMVIAIAASDQVRQGMQKYSDGMLKVGSVGQAQFITWQFAVLGVLTGGAIAGATTGAGLRHGLVAGVFGAVGVLGATALHGEALSPVNYWLGQLSLSELAPTDPAAVGAAVGGVLFLALLGGWLGGALFQPLAPDYMRGRLKTGMY</sequence>
<evidence type="ECO:0008006" key="4">
    <source>
        <dbReference type="Google" id="ProtNLM"/>
    </source>
</evidence>
<feature type="transmembrane region" description="Helical" evidence="1">
    <location>
        <begin position="148"/>
        <end position="172"/>
    </location>
</feature>
<evidence type="ECO:0000256" key="1">
    <source>
        <dbReference type="SAM" id="Phobius"/>
    </source>
</evidence>
<dbReference type="RefSeq" id="WP_210663094.1">
    <property type="nucleotide sequence ID" value="NZ_JAGKQQ010000002.1"/>
</dbReference>
<feature type="transmembrane region" description="Helical" evidence="1">
    <location>
        <begin position="320"/>
        <end position="344"/>
    </location>
</feature>
<protein>
    <recommendedName>
        <fullName evidence="4">ABC transporter permease</fullName>
    </recommendedName>
</protein>
<proteinExistence type="predicted"/>
<gene>
    <name evidence="2" type="ORF">J8F10_36475</name>
</gene>
<feature type="transmembrane region" description="Helical" evidence="1">
    <location>
        <begin position="278"/>
        <end position="300"/>
    </location>
</feature>
<feature type="transmembrane region" description="Helical" evidence="1">
    <location>
        <begin position="52"/>
        <end position="69"/>
    </location>
</feature>
<comment type="caution">
    <text evidence="2">The sequence shown here is derived from an EMBL/GenBank/DDBJ whole genome shotgun (WGS) entry which is preliminary data.</text>
</comment>
<accession>A0ABS5C4J4</accession>
<evidence type="ECO:0000313" key="3">
    <source>
        <dbReference type="Proteomes" id="UP000676565"/>
    </source>
</evidence>
<feature type="transmembrane region" description="Helical" evidence="1">
    <location>
        <begin position="90"/>
        <end position="114"/>
    </location>
</feature>
<evidence type="ECO:0000313" key="2">
    <source>
        <dbReference type="EMBL" id="MBP3960750.1"/>
    </source>
</evidence>
<name>A0ABS5C4J4_9BACT</name>
<dbReference type="Proteomes" id="UP000676565">
    <property type="component" value="Unassembled WGS sequence"/>
</dbReference>
<keyword evidence="1" id="KW-0472">Membrane</keyword>
<feature type="transmembrane region" description="Helical" evidence="1">
    <location>
        <begin position="206"/>
        <end position="223"/>
    </location>
</feature>
<reference evidence="2 3" key="1">
    <citation type="submission" date="2021-04" db="EMBL/GenBank/DDBJ databases">
        <authorList>
            <person name="Ivanova A."/>
        </authorList>
    </citation>
    <scope>NUCLEOTIDE SEQUENCE [LARGE SCALE GENOMIC DNA]</scope>
    <source>
        <strain evidence="2 3">G18</strain>
    </source>
</reference>
<keyword evidence="1" id="KW-1133">Transmembrane helix</keyword>
<organism evidence="2 3">
    <name type="scientific">Gemmata palustris</name>
    <dbReference type="NCBI Taxonomy" id="2822762"/>
    <lineage>
        <taxon>Bacteria</taxon>
        <taxon>Pseudomonadati</taxon>
        <taxon>Planctomycetota</taxon>
        <taxon>Planctomycetia</taxon>
        <taxon>Gemmatales</taxon>
        <taxon>Gemmataceae</taxon>
        <taxon>Gemmata</taxon>
    </lineage>
</organism>
<keyword evidence="3" id="KW-1185">Reference proteome</keyword>
<keyword evidence="1" id="KW-0812">Transmembrane</keyword>
<dbReference type="EMBL" id="JAGKQQ010000002">
    <property type="protein sequence ID" value="MBP3960750.1"/>
    <property type="molecule type" value="Genomic_DNA"/>
</dbReference>
<feature type="transmembrane region" description="Helical" evidence="1">
    <location>
        <begin position="120"/>
        <end position="141"/>
    </location>
</feature>